<evidence type="ECO:0000313" key="3">
    <source>
        <dbReference type="Proteomes" id="UP000624244"/>
    </source>
</evidence>
<dbReference type="PANTHER" id="PTHR10622">
    <property type="entry name" value="HET DOMAIN-CONTAINING PROTEIN"/>
    <property type="match status" value="1"/>
</dbReference>
<comment type="caution">
    <text evidence="2">The sequence shown here is derived from an EMBL/GenBank/DDBJ whole genome shotgun (WGS) entry which is preliminary data.</text>
</comment>
<dbReference type="Proteomes" id="UP000624244">
    <property type="component" value="Unassembled WGS sequence"/>
</dbReference>
<reference evidence="2" key="1">
    <citation type="submission" date="2019-11" db="EMBL/GenBank/DDBJ databases">
        <title>Bipolaris sorokiniana Genome sequencing.</title>
        <authorList>
            <person name="Wang H."/>
        </authorList>
    </citation>
    <scope>NUCLEOTIDE SEQUENCE</scope>
</reference>
<sequence>MRLLKYREDGYLTITSFEDGAIPPYAILSHTWGKDAEEVTFADLAKGDGKHKPGYEKIRFCGEQAQQDGLQYFWVDTCCIDKADKAELSLAIQSMFRWYQNATKCYVHLSDVLIKNGKTSGSSTEFTWEPAFKSSKWFTRGWTLQELLAPSIVEFFSQEWERLGDKISLKSLNNKVTGISCKALDGVPLSQFSVNERLRWKGDRQTKREEDAWYSLSGIFDVEIAPAYSEGAVSAFKRLKDEIDKLEICIRDIRHIDPRDDKKRIEDTKGGLLADSYRWVLSNTAFQQWQQDPHS</sequence>
<organism evidence="2 3">
    <name type="scientific">Cochliobolus sativus</name>
    <name type="common">Common root rot and spot blotch fungus</name>
    <name type="synonym">Bipolaris sorokiniana</name>
    <dbReference type="NCBI Taxonomy" id="45130"/>
    <lineage>
        <taxon>Eukaryota</taxon>
        <taxon>Fungi</taxon>
        <taxon>Dikarya</taxon>
        <taxon>Ascomycota</taxon>
        <taxon>Pezizomycotina</taxon>
        <taxon>Dothideomycetes</taxon>
        <taxon>Pleosporomycetidae</taxon>
        <taxon>Pleosporales</taxon>
        <taxon>Pleosporineae</taxon>
        <taxon>Pleosporaceae</taxon>
        <taxon>Bipolaris</taxon>
    </lineage>
</organism>
<dbReference type="Pfam" id="PF06985">
    <property type="entry name" value="HET"/>
    <property type="match status" value="1"/>
</dbReference>
<evidence type="ECO:0000313" key="2">
    <source>
        <dbReference type="EMBL" id="KAF5851712.1"/>
    </source>
</evidence>
<evidence type="ECO:0000259" key="1">
    <source>
        <dbReference type="Pfam" id="PF06985"/>
    </source>
</evidence>
<proteinExistence type="predicted"/>
<dbReference type="AlphaFoldDB" id="A0A8H5ZM24"/>
<dbReference type="EMBL" id="WNKQ01000004">
    <property type="protein sequence ID" value="KAF5851712.1"/>
    <property type="molecule type" value="Genomic_DNA"/>
</dbReference>
<protein>
    <recommendedName>
        <fullName evidence="1">Heterokaryon incompatibility domain-containing protein</fullName>
    </recommendedName>
</protein>
<gene>
    <name evidence="2" type="ORF">GGP41_000405</name>
</gene>
<feature type="domain" description="Heterokaryon incompatibility" evidence="1">
    <location>
        <begin position="25"/>
        <end position="111"/>
    </location>
</feature>
<name>A0A8H5ZM24_COCSA</name>
<dbReference type="InterPro" id="IPR010730">
    <property type="entry name" value="HET"/>
</dbReference>
<dbReference type="PANTHER" id="PTHR10622:SF11">
    <property type="entry name" value="HET-DOMAIN-CONTAINING PROTEIN"/>
    <property type="match status" value="1"/>
</dbReference>
<accession>A0A8H5ZM24</accession>